<dbReference type="EMBL" id="JAPOHD010000020">
    <property type="protein sequence ID" value="MCY1720642.1"/>
    <property type="molecule type" value="Genomic_DNA"/>
</dbReference>
<evidence type="ECO:0000256" key="2">
    <source>
        <dbReference type="ARBA" id="ARBA00022670"/>
    </source>
</evidence>
<proteinExistence type="inferred from homology"/>
<dbReference type="GO" id="GO:0106300">
    <property type="term" value="P:protein-DNA covalent cross-linking repair"/>
    <property type="evidence" value="ECO:0007669"/>
    <property type="project" value="InterPro"/>
</dbReference>
<keyword evidence="2 8" id="KW-0645">Protease</keyword>
<dbReference type="EC" id="3.4.-.-" evidence="8"/>
<dbReference type="InterPro" id="IPR036590">
    <property type="entry name" value="SRAP-like"/>
</dbReference>
<comment type="similarity">
    <text evidence="1 8">Belongs to the SOS response-associated peptidase family.</text>
</comment>
<evidence type="ECO:0000313" key="10">
    <source>
        <dbReference type="Proteomes" id="UP001145087"/>
    </source>
</evidence>
<dbReference type="Pfam" id="PF02586">
    <property type="entry name" value="SRAP"/>
    <property type="match status" value="1"/>
</dbReference>
<dbReference type="PANTHER" id="PTHR13604:SF0">
    <property type="entry name" value="ABASIC SITE PROCESSING PROTEIN HMCES"/>
    <property type="match status" value="1"/>
</dbReference>
<name>A0A9X3J664_9BACT</name>
<dbReference type="Proteomes" id="UP001145087">
    <property type="component" value="Unassembled WGS sequence"/>
</dbReference>
<comment type="caution">
    <text evidence="9">The sequence shown here is derived from an EMBL/GenBank/DDBJ whole genome shotgun (WGS) entry which is preliminary data.</text>
</comment>
<dbReference type="Gene3D" id="3.90.1680.10">
    <property type="entry name" value="SOS response associated peptidase-like"/>
    <property type="match status" value="1"/>
</dbReference>
<keyword evidence="10" id="KW-1185">Reference proteome</keyword>
<accession>A0A9X3J664</accession>
<dbReference type="PANTHER" id="PTHR13604">
    <property type="entry name" value="DC12-RELATED"/>
    <property type="match status" value="1"/>
</dbReference>
<keyword evidence="6" id="KW-0238">DNA-binding</keyword>
<dbReference type="InterPro" id="IPR003738">
    <property type="entry name" value="SRAP"/>
</dbReference>
<dbReference type="GO" id="GO:0006508">
    <property type="term" value="P:proteolysis"/>
    <property type="evidence" value="ECO:0007669"/>
    <property type="project" value="UniProtKB-KW"/>
</dbReference>
<reference evidence="9" key="1">
    <citation type="submission" date="2022-11" db="EMBL/GenBank/DDBJ databases">
        <title>Marilongibacter aestuarii gen. nov., sp. nov., isolated from tidal flat sediment.</title>
        <authorList>
            <person name="Jiayan W."/>
        </authorList>
    </citation>
    <scope>NUCLEOTIDE SEQUENCE</scope>
    <source>
        <strain evidence="9">Z1-6</strain>
    </source>
</reference>
<gene>
    <name evidence="9" type="ORF">OU798_09830</name>
</gene>
<evidence type="ECO:0000313" key="9">
    <source>
        <dbReference type="EMBL" id="MCY1720642.1"/>
    </source>
</evidence>
<organism evidence="9 10">
    <name type="scientific">Draconibacterium aestuarii</name>
    <dbReference type="NCBI Taxonomy" id="2998507"/>
    <lineage>
        <taxon>Bacteria</taxon>
        <taxon>Pseudomonadati</taxon>
        <taxon>Bacteroidota</taxon>
        <taxon>Bacteroidia</taxon>
        <taxon>Marinilabiliales</taxon>
        <taxon>Prolixibacteraceae</taxon>
        <taxon>Draconibacterium</taxon>
    </lineage>
</organism>
<keyword evidence="5" id="KW-0190">Covalent protein-DNA linkage</keyword>
<dbReference type="SUPFAM" id="SSF143081">
    <property type="entry name" value="BB1717-like"/>
    <property type="match status" value="1"/>
</dbReference>
<keyword evidence="3" id="KW-0227">DNA damage</keyword>
<evidence type="ECO:0000256" key="6">
    <source>
        <dbReference type="ARBA" id="ARBA00023125"/>
    </source>
</evidence>
<sequence>MCYDIKTKVEAALKRARHYGNEEAVQMLIEKFRPFLEDEWFHVSGFQHPKLLIYTGDNSEMPLVASWGLIPFWVKNEQQQLDIWNKTINARGENIFEKPSFRTSARSKRCLVYIDGFFEHHHFAGSTYPYYIQRKDGEPITLGGLWDEWTNKETGEVVNSFTIVTTKANSLLKKIHNNPKLKESRMPLILDERQEEIWLKGTANDAKKLIVPAADGYLKAHTVRKLRGKNSVGNSPEAIEEFIYPELHSVLDLN</sequence>
<keyword evidence="7" id="KW-0456">Lyase</keyword>
<dbReference type="GO" id="GO:0008233">
    <property type="term" value="F:peptidase activity"/>
    <property type="evidence" value="ECO:0007669"/>
    <property type="project" value="UniProtKB-KW"/>
</dbReference>
<dbReference type="GO" id="GO:0016829">
    <property type="term" value="F:lyase activity"/>
    <property type="evidence" value="ECO:0007669"/>
    <property type="project" value="UniProtKB-KW"/>
</dbReference>
<evidence type="ECO:0000256" key="1">
    <source>
        <dbReference type="ARBA" id="ARBA00008136"/>
    </source>
</evidence>
<dbReference type="AlphaFoldDB" id="A0A9X3J664"/>
<dbReference type="GO" id="GO:0003697">
    <property type="term" value="F:single-stranded DNA binding"/>
    <property type="evidence" value="ECO:0007669"/>
    <property type="project" value="InterPro"/>
</dbReference>
<evidence type="ECO:0000256" key="5">
    <source>
        <dbReference type="ARBA" id="ARBA00023124"/>
    </source>
</evidence>
<keyword evidence="4 8" id="KW-0378">Hydrolase</keyword>
<evidence type="ECO:0000256" key="8">
    <source>
        <dbReference type="RuleBase" id="RU364100"/>
    </source>
</evidence>
<evidence type="ECO:0000256" key="7">
    <source>
        <dbReference type="ARBA" id="ARBA00023239"/>
    </source>
</evidence>
<evidence type="ECO:0000256" key="3">
    <source>
        <dbReference type="ARBA" id="ARBA00022763"/>
    </source>
</evidence>
<evidence type="ECO:0000256" key="4">
    <source>
        <dbReference type="ARBA" id="ARBA00022801"/>
    </source>
</evidence>
<dbReference type="RefSeq" id="WP_343332976.1">
    <property type="nucleotide sequence ID" value="NZ_JAPOHD010000020.1"/>
</dbReference>
<protein>
    <recommendedName>
        <fullName evidence="8">Abasic site processing protein</fullName>
        <ecNumber evidence="8">3.4.-.-</ecNumber>
    </recommendedName>
</protein>